<dbReference type="Proteomes" id="UP000000383">
    <property type="component" value="Chromosome"/>
</dbReference>
<dbReference type="STRING" id="666681.M301_0990"/>
<gene>
    <name evidence="1" type="ordered locus">M301_0990</name>
</gene>
<name>D7DQ03_METV0</name>
<accession>D7DQ03</accession>
<dbReference type="KEGG" id="meh:M301_0990"/>
<dbReference type="EMBL" id="CP002056">
    <property type="protein sequence ID" value="ADI29374.1"/>
    <property type="molecule type" value="Genomic_DNA"/>
</dbReference>
<proteinExistence type="predicted"/>
<sequence precursor="true">MKKTIPTIGLVLTLAFLTWFFLINNQNQSSTKQEVTQLERMGDECVGISEKAVIGMTPVVEFQKLELLSRKANVLKNCMADRGFREDPAWRKYAEPLAKAIASEQKISFYEAIETMRKADMLLFKKQPQHPLYWLASKS</sequence>
<dbReference type="RefSeq" id="WP_013147690.1">
    <property type="nucleotide sequence ID" value="NC_014207.1"/>
</dbReference>
<dbReference type="AlphaFoldDB" id="D7DQ03"/>
<keyword evidence="2" id="KW-1185">Reference proteome</keyword>
<dbReference type="HOGENOM" id="CLU_152496_0_0_4"/>
<dbReference type="eggNOG" id="ENOG5030XTS">
    <property type="taxonomic scope" value="Bacteria"/>
</dbReference>
<evidence type="ECO:0000313" key="1">
    <source>
        <dbReference type="EMBL" id="ADI29374.1"/>
    </source>
</evidence>
<evidence type="ECO:0000313" key="2">
    <source>
        <dbReference type="Proteomes" id="UP000000383"/>
    </source>
</evidence>
<reference evidence="1 2" key="2">
    <citation type="journal article" date="2011" name="J. Bacteriol.">
        <title>Genomes of three methylotrophs from a single niche uncover genetic and metabolic divergence of Methylophilaceae.</title>
        <authorList>
            <person name="Lapidus A."/>
            <person name="Clum A."/>
            <person name="Labutti K."/>
            <person name="Kaluzhnaya M.G."/>
            <person name="Lim S."/>
            <person name="Beck D.A."/>
            <person name="Glavina Del Rio T."/>
            <person name="Nolan M."/>
            <person name="Mavromatis K."/>
            <person name="Huntemann M."/>
            <person name="Lucas S."/>
            <person name="Lidstrom M.E."/>
            <person name="Ivanova N."/>
            <person name="Chistoserdova L."/>
        </authorList>
    </citation>
    <scope>NUCLEOTIDE SEQUENCE [LARGE SCALE GENOMIC DNA]</scope>
    <source>
        <strain evidence="1 2">301</strain>
    </source>
</reference>
<protein>
    <submittedName>
        <fullName evidence="1">Uncharacterized protein</fullName>
    </submittedName>
</protein>
<dbReference type="OrthoDB" id="8537904at2"/>
<organism evidence="1 2">
    <name type="scientific">Methylotenera versatilis (strain 301)</name>
    <dbReference type="NCBI Taxonomy" id="666681"/>
    <lineage>
        <taxon>Bacteria</taxon>
        <taxon>Pseudomonadati</taxon>
        <taxon>Pseudomonadota</taxon>
        <taxon>Betaproteobacteria</taxon>
        <taxon>Nitrosomonadales</taxon>
        <taxon>Methylophilaceae</taxon>
        <taxon>Methylotenera</taxon>
    </lineage>
</organism>
<reference evidence="2" key="1">
    <citation type="submission" date="2010-05" db="EMBL/GenBank/DDBJ databases">
        <title>Complete sequence of Methylotenera sp. 301.</title>
        <authorList>
            <person name="Lucas S."/>
            <person name="Copeland A."/>
            <person name="Lapidus A."/>
            <person name="Cheng J.-F."/>
            <person name="Bruce D."/>
            <person name="Goodwin L."/>
            <person name="Pitluck S."/>
            <person name="Clum A."/>
            <person name="Land M."/>
            <person name="Hauser L."/>
            <person name="Kyrpides N."/>
            <person name="Ivanova N."/>
            <person name="Chistoservova L."/>
            <person name="Kalyuzhnaya M."/>
            <person name="Woyke T."/>
        </authorList>
    </citation>
    <scope>NUCLEOTIDE SEQUENCE [LARGE SCALE GENOMIC DNA]</scope>
    <source>
        <strain evidence="2">301</strain>
    </source>
</reference>